<name>A0ABT8A3R3_9PROT</name>
<dbReference type="RefSeq" id="WP_290315792.1">
    <property type="nucleotide sequence ID" value="NZ_JAUFPN010000059.1"/>
</dbReference>
<reference evidence="2" key="1">
    <citation type="journal article" date="2019" name="Int. J. Syst. Evol. Microbiol.">
        <title>The Global Catalogue of Microorganisms (GCM) 10K type strain sequencing project: providing services to taxonomists for standard genome sequencing and annotation.</title>
        <authorList>
            <consortium name="The Broad Institute Genomics Platform"/>
            <consortium name="The Broad Institute Genome Sequencing Center for Infectious Disease"/>
            <person name="Wu L."/>
            <person name="Ma J."/>
        </authorList>
    </citation>
    <scope>NUCLEOTIDE SEQUENCE [LARGE SCALE GENOMIC DNA]</scope>
    <source>
        <strain evidence="2">CECT 7131</strain>
    </source>
</reference>
<organism evidence="1 2">
    <name type="scientific">Paeniroseomonas aquatica</name>
    <dbReference type="NCBI Taxonomy" id="373043"/>
    <lineage>
        <taxon>Bacteria</taxon>
        <taxon>Pseudomonadati</taxon>
        <taxon>Pseudomonadota</taxon>
        <taxon>Alphaproteobacteria</taxon>
        <taxon>Acetobacterales</taxon>
        <taxon>Acetobacteraceae</taxon>
        <taxon>Paeniroseomonas</taxon>
    </lineage>
</organism>
<evidence type="ECO:0000313" key="1">
    <source>
        <dbReference type="EMBL" id="MDN3564001.1"/>
    </source>
</evidence>
<dbReference type="Proteomes" id="UP001529369">
    <property type="component" value="Unassembled WGS sequence"/>
</dbReference>
<protein>
    <submittedName>
        <fullName evidence="1">Uncharacterized protein</fullName>
    </submittedName>
</protein>
<dbReference type="EMBL" id="JAUFPN010000059">
    <property type="protein sequence ID" value="MDN3564001.1"/>
    <property type="molecule type" value="Genomic_DNA"/>
</dbReference>
<evidence type="ECO:0000313" key="2">
    <source>
        <dbReference type="Proteomes" id="UP001529369"/>
    </source>
</evidence>
<gene>
    <name evidence="1" type="ORF">QWZ14_06370</name>
</gene>
<keyword evidence="2" id="KW-1185">Reference proteome</keyword>
<proteinExistence type="predicted"/>
<accession>A0ABT8A3R3</accession>
<comment type="caution">
    <text evidence="1">The sequence shown here is derived from an EMBL/GenBank/DDBJ whole genome shotgun (WGS) entry which is preliminary data.</text>
</comment>
<sequence>MTAADGPAEAGLAPAVVVHGLAEARAALALAGPAGVVLLSAPGAAGSLGPGWFQAIVAAARAAHPAVPCRAVLDCADAPGHALAAFRAGIATVVLDPACPAFAAVAGAAAACGARVWPARPPALDLGPLGVAGWAAGKCRGRDKLSAWLRPAG</sequence>